<accession>A0A9P8Y6L6</accession>
<sequence>MWQIKAAAAALLLAQPTLCQLSRCPSGEARLGTPSGALYAVCEEADFRGSTVQSLDTVATLADCAQACERRPGCTRAVYDKTKSECHLKSSCGMSLIAAEPQFTTIKWLHTFEAGEEIGSCVATARNITSADGSVLATCSSADFSGSTRETIDGVASLDACASECGRSASCLRAVYHQQASQCLLKDDSAELQWTFQPGYDTVQKISPPSGPAPVPTPPADPVATLGRWSEPIKFPIIPVAAYMVPSGPVATKILMFSSWGATDFGGAGGKTQFASYDMSTGAVSERTVVNTHHDMFCPGISALGDGKIVISGGSDAAAVSIYDPATDAFTKAPDMVVARGYQSSATLSDGRVFTIGGSYSGGKGGKTGEVYDPVQNKWTLLPGTDPKPILTTDHEGIWREDNHAWLFGWRNGSVFQAGPSKAMNWYLTDDEGSHVPAGTREAEMDQMCGINVMYDVGKILSAGGSQDYTDSAASSQAHVIEIGNVGEEATAITTANMHFARGFANAVVLPDGQVIVTGGQKKSLVFTDTDSVLIPEIWSEKTNAWAQLAPAAIPRNYHSVSLLLPDGTVFVGGGGMCYGQKNCDRAKDHLDGEIFTPPYLFARDGTPAARPVVKSVSAAEATVGTTLAVDLEGDAEGVSFVFVRMGSSTHSINSDQRRVPLTQTQQTGPGAYSVTIPNDSGVVLPGPWYLFAMSKDGVPSIARTVMITPS</sequence>
<reference evidence="4" key="1">
    <citation type="journal article" date="2021" name="Nat. Commun.">
        <title>Genetic determinants of endophytism in the Arabidopsis root mycobiome.</title>
        <authorList>
            <person name="Mesny F."/>
            <person name="Miyauchi S."/>
            <person name="Thiergart T."/>
            <person name="Pickel B."/>
            <person name="Atanasova L."/>
            <person name="Karlsson M."/>
            <person name="Huettel B."/>
            <person name="Barry K.W."/>
            <person name="Haridas S."/>
            <person name="Chen C."/>
            <person name="Bauer D."/>
            <person name="Andreopoulos W."/>
            <person name="Pangilinan J."/>
            <person name="LaButti K."/>
            <person name="Riley R."/>
            <person name="Lipzen A."/>
            <person name="Clum A."/>
            <person name="Drula E."/>
            <person name="Henrissat B."/>
            <person name="Kohler A."/>
            <person name="Grigoriev I.V."/>
            <person name="Martin F.M."/>
            <person name="Hacquard S."/>
        </authorList>
    </citation>
    <scope>NUCLEOTIDE SEQUENCE</scope>
    <source>
        <strain evidence="4">MPI-CAGE-CH-0230</strain>
    </source>
</reference>
<dbReference type="PROSITE" id="PS50948">
    <property type="entry name" value="PAN"/>
    <property type="match status" value="2"/>
</dbReference>
<dbReference type="AlphaFoldDB" id="A0A9P8Y6L6"/>
<feature type="domain" description="Apple" evidence="3">
    <location>
        <begin position="42"/>
        <end position="112"/>
    </location>
</feature>
<protein>
    <submittedName>
        <fullName evidence="4">Kelch domain-containing protein</fullName>
    </submittedName>
</protein>
<dbReference type="Gene3D" id="2.60.40.10">
    <property type="entry name" value="Immunoglobulins"/>
    <property type="match status" value="1"/>
</dbReference>
<dbReference type="InterPro" id="IPR009880">
    <property type="entry name" value="Glyoxal_oxidase_N"/>
</dbReference>
<dbReference type="SMART" id="SM00612">
    <property type="entry name" value="Kelch"/>
    <property type="match status" value="3"/>
</dbReference>
<evidence type="ECO:0000256" key="1">
    <source>
        <dbReference type="ARBA" id="ARBA00022729"/>
    </source>
</evidence>
<keyword evidence="5" id="KW-1185">Reference proteome</keyword>
<dbReference type="Pfam" id="PF00024">
    <property type="entry name" value="PAN_1"/>
    <property type="match status" value="2"/>
</dbReference>
<evidence type="ECO:0000259" key="3">
    <source>
        <dbReference type="PROSITE" id="PS50948"/>
    </source>
</evidence>
<dbReference type="Pfam" id="PF01344">
    <property type="entry name" value="Kelch_1"/>
    <property type="match status" value="1"/>
</dbReference>
<dbReference type="Gene3D" id="2.130.10.80">
    <property type="entry name" value="Galactose oxidase/kelch, beta-propeller"/>
    <property type="match status" value="1"/>
</dbReference>
<dbReference type="CDD" id="cd02851">
    <property type="entry name" value="E_set_GO_C"/>
    <property type="match status" value="1"/>
</dbReference>
<dbReference type="InterPro" id="IPR006652">
    <property type="entry name" value="Kelch_1"/>
</dbReference>
<dbReference type="Pfam" id="PF07250">
    <property type="entry name" value="Glyoxal_oxid_N"/>
    <property type="match status" value="1"/>
</dbReference>
<dbReference type="Proteomes" id="UP000756346">
    <property type="component" value="Unassembled WGS sequence"/>
</dbReference>
<comment type="caution">
    <text evidence="4">The sequence shown here is derived from an EMBL/GenBank/DDBJ whole genome shotgun (WGS) entry which is preliminary data.</text>
</comment>
<dbReference type="RefSeq" id="XP_046012333.1">
    <property type="nucleotide sequence ID" value="XM_046153816.1"/>
</dbReference>
<dbReference type="InterPro" id="IPR011043">
    <property type="entry name" value="Gal_Oxase/kelch_b-propeller"/>
</dbReference>
<gene>
    <name evidence="4" type="ORF">B0I36DRAFT_322184</name>
</gene>
<evidence type="ECO:0000313" key="5">
    <source>
        <dbReference type="Proteomes" id="UP000756346"/>
    </source>
</evidence>
<dbReference type="InterPro" id="IPR013783">
    <property type="entry name" value="Ig-like_fold"/>
</dbReference>
<dbReference type="SUPFAM" id="SSF81296">
    <property type="entry name" value="E set domains"/>
    <property type="match status" value="1"/>
</dbReference>
<feature type="domain" description="Apple" evidence="3">
    <location>
        <begin position="139"/>
        <end position="207"/>
    </location>
</feature>
<dbReference type="GeneID" id="70183362"/>
<feature type="chain" id="PRO_5040376778" evidence="2">
    <location>
        <begin position="20"/>
        <end position="711"/>
    </location>
</feature>
<dbReference type="OrthoDB" id="2019572at2759"/>
<evidence type="ECO:0000313" key="4">
    <source>
        <dbReference type="EMBL" id="KAH7030653.1"/>
    </source>
</evidence>
<proteinExistence type="predicted"/>
<dbReference type="SUPFAM" id="SSF50965">
    <property type="entry name" value="Galactose oxidase, central domain"/>
    <property type="match status" value="1"/>
</dbReference>
<dbReference type="InterPro" id="IPR014756">
    <property type="entry name" value="Ig_E-set"/>
</dbReference>
<dbReference type="PANTHER" id="PTHR32208:SF56">
    <property type="entry name" value="GALACTOSE OXIDASE-RELATED"/>
    <property type="match status" value="1"/>
</dbReference>
<dbReference type="EMBL" id="JAGTJQ010000005">
    <property type="protein sequence ID" value="KAH7030653.1"/>
    <property type="molecule type" value="Genomic_DNA"/>
</dbReference>
<feature type="signal peptide" evidence="2">
    <location>
        <begin position="1"/>
        <end position="19"/>
    </location>
</feature>
<evidence type="ECO:0000256" key="2">
    <source>
        <dbReference type="SAM" id="SignalP"/>
    </source>
</evidence>
<dbReference type="Pfam" id="PF09118">
    <property type="entry name" value="GO-like_E_set"/>
    <property type="match status" value="1"/>
</dbReference>
<dbReference type="PANTHER" id="PTHR32208">
    <property type="entry name" value="SECRETED PROTEIN-RELATED"/>
    <property type="match status" value="1"/>
</dbReference>
<name>A0A9P8Y6L6_9PEZI</name>
<dbReference type="InterPro" id="IPR003609">
    <property type="entry name" value="Pan_app"/>
</dbReference>
<organism evidence="4 5">
    <name type="scientific">Microdochium trichocladiopsis</name>
    <dbReference type="NCBI Taxonomy" id="1682393"/>
    <lineage>
        <taxon>Eukaryota</taxon>
        <taxon>Fungi</taxon>
        <taxon>Dikarya</taxon>
        <taxon>Ascomycota</taxon>
        <taxon>Pezizomycotina</taxon>
        <taxon>Sordariomycetes</taxon>
        <taxon>Xylariomycetidae</taxon>
        <taxon>Xylariales</taxon>
        <taxon>Microdochiaceae</taxon>
        <taxon>Microdochium</taxon>
    </lineage>
</organism>
<dbReference type="InterPro" id="IPR015202">
    <property type="entry name" value="GO-like_E_set"/>
</dbReference>
<dbReference type="Gene3D" id="3.50.4.10">
    <property type="entry name" value="Hepatocyte Growth Factor"/>
    <property type="match status" value="2"/>
</dbReference>
<dbReference type="InterPro" id="IPR037293">
    <property type="entry name" value="Gal_Oxidase_central_sf"/>
</dbReference>
<keyword evidence="1 2" id="KW-0732">Signal</keyword>